<evidence type="ECO:0000313" key="3">
    <source>
        <dbReference type="Proteomes" id="UP000232875"/>
    </source>
</evidence>
<reference evidence="2 3" key="1">
    <citation type="submission" date="2017-10" db="EMBL/GenBank/DDBJ databases">
        <title>A novel species of cold-tolerant Malassezia isolated from bats.</title>
        <authorList>
            <person name="Lorch J.M."/>
            <person name="Palmer J.M."/>
            <person name="Vanderwolf K.J."/>
            <person name="Schmidt K.Z."/>
            <person name="Verant M.L."/>
            <person name="Weller T.J."/>
            <person name="Blehert D.S."/>
        </authorList>
    </citation>
    <scope>NUCLEOTIDE SEQUENCE [LARGE SCALE GENOMIC DNA]</scope>
    <source>
        <strain evidence="2 3">NWHC:44797-103</strain>
    </source>
</reference>
<sequence>MTDGSRGEKREWTHEARAASLLKRVRASAIKEKHARKEAVHIDEANDTLPLPRLIHALHTLASLSVVEAMAVVRALSRAQCTTRSRLRLVSAPELEAIGVQCSAAARDRIVQVLHTLGASSAEEEMGGLTSVERERQLEKQREMEHVQRAWGDRHTPSLAQTCEAENEFAFNPVTDSSALHGKFVLVNRAPVMTAWAVVVLQCMGFAADEALSIAQCYVSSTAHARAQALRRAPTETRPKHVVSESQPHIVFMGVTIPVICLRDGRYRGMHSGEVVPPARAFAYLKKSMYQTLPQVMGAMLLLARSYVDMERDTEQHQDAARLHSAAYGLYTEFRPETHGEWGKRATLSLDTILALRRGMDKGEEHGEVQQRDQEPANGHAESTQHSTATHSLGATDASDIEGPSKQEQ</sequence>
<organism evidence="2 3">
    <name type="scientific">Malassezia vespertilionis</name>
    <dbReference type="NCBI Taxonomy" id="2020962"/>
    <lineage>
        <taxon>Eukaryota</taxon>
        <taxon>Fungi</taxon>
        <taxon>Dikarya</taxon>
        <taxon>Basidiomycota</taxon>
        <taxon>Ustilaginomycotina</taxon>
        <taxon>Malasseziomycetes</taxon>
        <taxon>Malasseziales</taxon>
        <taxon>Malasseziaceae</taxon>
        <taxon>Malassezia</taxon>
    </lineage>
</organism>
<feature type="compositionally biased region" description="Polar residues" evidence="1">
    <location>
        <begin position="381"/>
        <end position="393"/>
    </location>
</feature>
<evidence type="ECO:0000313" key="2">
    <source>
        <dbReference type="EMBL" id="PKI85499.1"/>
    </source>
</evidence>
<gene>
    <name evidence="2" type="ORF">MVES_000729</name>
</gene>
<feature type="region of interest" description="Disordered" evidence="1">
    <location>
        <begin position="362"/>
        <end position="409"/>
    </location>
</feature>
<evidence type="ECO:0000256" key="1">
    <source>
        <dbReference type="SAM" id="MobiDB-lite"/>
    </source>
</evidence>
<dbReference type="AlphaFoldDB" id="A0A2N1JG35"/>
<name>A0A2N1JG35_9BASI</name>
<dbReference type="Proteomes" id="UP000232875">
    <property type="component" value="Unassembled WGS sequence"/>
</dbReference>
<feature type="compositionally biased region" description="Basic and acidic residues" evidence="1">
    <location>
        <begin position="362"/>
        <end position="375"/>
    </location>
</feature>
<dbReference type="EMBL" id="KZ454987">
    <property type="protein sequence ID" value="PKI85499.1"/>
    <property type="molecule type" value="Genomic_DNA"/>
</dbReference>
<accession>A0A2N1JG35</accession>
<dbReference type="OrthoDB" id="514070at2759"/>
<keyword evidence="3" id="KW-1185">Reference proteome</keyword>
<protein>
    <submittedName>
        <fullName evidence="2">Uncharacterized protein</fullName>
    </submittedName>
</protein>
<proteinExistence type="predicted"/>